<dbReference type="PANTHER" id="PTHR30354:SF26">
    <property type="entry name" value="TRANSPORTER, PUTATIVE-RELATED"/>
    <property type="match status" value="1"/>
</dbReference>
<dbReference type="GO" id="GO:0015128">
    <property type="term" value="F:gluconate transmembrane transporter activity"/>
    <property type="evidence" value="ECO:0007669"/>
    <property type="project" value="InterPro"/>
</dbReference>
<keyword evidence="3 6" id="KW-0812">Transmembrane</keyword>
<evidence type="ECO:0000313" key="8">
    <source>
        <dbReference type="EMBL" id="MBA5728182.1"/>
    </source>
</evidence>
<feature type="transmembrane region" description="Helical" evidence="6">
    <location>
        <begin position="237"/>
        <end position="253"/>
    </location>
</feature>
<gene>
    <name evidence="8" type="ORF">HW423_00040</name>
</gene>
<feature type="transmembrane region" description="Helical" evidence="6">
    <location>
        <begin position="59"/>
        <end position="83"/>
    </location>
</feature>
<dbReference type="GO" id="GO:0015137">
    <property type="term" value="F:citrate transmembrane transporter activity"/>
    <property type="evidence" value="ECO:0007669"/>
    <property type="project" value="InterPro"/>
</dbReference>
<keyword evidence="5 6" id="KW-0472">Membrane</keyword>
<feature type="transmembrane region" description="Helical" evidence="6">
    <location>
        <begin position="291"/>
        <end position="311"/>
    </location>
</feature>
<organism evidence="8 9">
    <name type="scientific">Ruoffia halotolerans</name>
    <dbReference type="NCBI Taxonomy" id="2748684"/>
    <lineage>
        <taxon>Bacteria</taxon>
        <taxon>Bacillati</taxon>
        <taxon>Bacillota</taxon>
        <taxon>Bacilli</taxon>
        <taxon>Lactobacillales</taxon>
        <taxon>Aerococcaceae</taxon>
        <taxon>Ruoffia</taxon>
    </lineage>
</organism>
<evidence type="ECO:0000256" key="2">
    <source>
        <dbReference type="ARBA" id="ARBA00022448"/>
    </source>
</evidence>
<dbReference type="InterPro" id="IPR003474">
    <property type="entry name" value="Glcn_transporter"/>
</dbReference>
<keyword evidence="4 6" id="KW-1133">Transmembrane helix</keyword>
<sequence length="438" mass="47329">MVALMGYSLIIVFMILIMMKKISPFVGLVFLPIVWAIVGHLFGLWNIDIGQAAMDGLLGTAQTGIMLFFAIYMFTIMIDAGLFDPLSNAMIRFAKGDPLKVMIATVALTAAVSLNGDGTTTMIIVCTAFVPIYKRLNMKMLDLAVLTMTSHSIINLLPWGGPTARAIAVMNVSEADVMRGLTPMMIAGIIYMFIVAYVIGRGERKRLGVVNLSNNELEKLMVIEDQETLDIRRPKNVWINAITVFVAIGLLIANVIPSAIIFMVGTVVALLVNYGSLTLQKERIDNNASEANQVVMTVFGAGVFMGVLQATGMDDGIASSLISIIPESLSGFFGIIVAIISAPGTYFLHNDAFYYGMMPILAEAGTAYGFTGLELTFASLMGQAFHLFSPLVPFAYVLLGMTNVEWGDWQKKGLLVSLGIFIVFVIVGAVTGIMPISL</sequence>
<comment type="caution">
    <text evidence="8">The sequence shown here is derived from an EMBL/GenBank/DDBJ whole genome shotgun (WGS) entry which is preliminary data.</text>
</comment>
<protein>
    <submittedName>
        <fullName evidence="8">Citrate transporter</fullName>
    </submittedName>
</protein>
<evidence type="ECO:0000256" key="5">
    <source>
        <dbReference type="ARBA" id="ARBA00023136"/>
    </source>
</evidence>
<feature type="transmembrane region" description="Helical" evidence="6">
    <location>
        <begin position="29"/>
        <end position="47"/>
    </location>
</feature>
<accession>A0A839A2K8</accession>
<feature type="transmembrane region" description="Helical" evidence="6">
    <location>
        <begin position="317"/>
        <end position="340"/>
    </location>
</feature>
<feature type="transmembrane region" description="Helical" evidence="6">
    <location>
        <begin position="352"/>
        <end position="371"/>
    </location>
</feature>
<keyword evidence="9" id="KW-1185">Reference proteome</keyword>
<feature type="transmembrane region" description="Helical" evidence="6">
    <location>
        <begin position="140"/>
        <end position="160"/>
    </location>
</feature>
<feature type="transmembrane region" description="Helical" evidence="6">
    <location>
        <begin position="259"/>
        <end position="279"/>
    </location>
</feature>
<evidence type="ECO:0000256" key="3">
    <source>
        <dbReference type="ARBA" id="ARBA00022692"/>
    </source>
</evidence>
<evidence type="ECO:0000256" key="4">
    <source>
        <dbReference type="ARBA" id="ARBA00022989"/>
    </source>
</evidence>
<name>A0A839A2K8_9LACT</name>
<dbReference type="AlphaFoldDB" id="A0A839A2K8"/>
<feature type="transmembrane region" description="Helical" evidence="6">
    <location>
        <begin position="180"/>
        <end position="199"/>
    </location>
</feature>
<evidence type="ECO:0000256" key="1">
    <source>
        <dbReference type="ARBA" id="ARBA00004141"/>
    </source>
</evidence>
<feature type="transmembrane region" description="Helical" evidence="6">
    <location>
        <begin position="103"/>
        <end position="133"/>
    </location>
</feature>
<keyword evidence="2" id="KW-0813">Transport</keyword>
<dbReference type="InterPro" id="IPR004680">
    <property type="entry name" value="Cit_transptr-like_dom"/>
</dbReference>
<evidence type="ECO:0000259" key="7">
    <source>
        <dbReference type="Pfam" id="PF03600"/>
    </source>
</evidence>
<dbReference type="PANTHER" id="PTHR30354">
    <property type="entry name" value="GNT FAMILY GLUCONATE TRANSPORTER"/>
    <property type="match status" value="1"/>
</dbReference>
<reference evidence="8 9" key="1">
    <citation type="submission" date="2020-06" db="EMBL/GenBank/DDBJ databases">
        <title>Reclassification of Facklamia ignava, Facklamia soureckii and Facklami tabacinasalis as Falseniella iganva gen. nov., comb. nov., Hutsoniella ignava gen. nov., comb. nov., and Ruoffia tabacinasalis gen. nov., comb. nov and description of Ruoffia haltotolerans sp. nov., isolated from hypersaline Inland Sea of Qatar.</title>
        <authorList>
            <person name="Fotedar R."/>
            <person name="Sankaranarayanan K."/>
            <person name="Lawson P."/>
            <person name="Caldwell M."/>
            <person name="Zeyara A."/>
            <person name="Al Malki A."/>
            <person name="Ali M."/>
        </authorList>
    </citation>
    <scope>NUCLEOTIDE SEQUENCE [LARGE SCALE GENOMIC DNA]</scope>
    <source>
        <strain evidence="8 9">INB8</strain>
    </source>
</reference>
<evidence type="ECO:0000313" key="9">
    <source>
        <dbReference type="Proteomes" id="UP000571018"/>
    </source>
</evidence>
<dbReference type="InterPro" id="IPR014738">
    <property type="entry name" value="Citrate_transporter"/>
</dbReference>
<dbReference type="NCBIfam" id="TIGR00784">
    <property type="entry name" value="citMHS"/>
    <property type="match status" value="1"/>
</dbReference>
<dbReference type="Pfam" id="PF03600">
    <property type="entry name" value="CitMHS"/>
    <property type="match status" value="1"/>
</dbReference>
<proteinExistence type="predicted"/>
<dbReference type="Proteomes" id="UP000571018">
    <property type="component" value="Unassembled WGS sequence"/>
</dbReference>
<comment type="subcellular location">
    <subcellularLocation>
        <location evidence="1">Membrane</location>
        <topology evidence="1">Multi-pass membrane protein</topology>
    </subcellularLocation>
</comment>
<dbReference type="GO" id="GO:0005886">
    <property type="term" value="C:plasma membrane"/>
    <property type="evidence" value="ECO:0007669"/>
    <property type="project" value="TreeGrafter"/>
</dbReference>
<evidence type="ECO:0000256" key="6">
    <source>
        <dbReference type="SAM" id="Phobius"/>
    </source>
</evidence>
<feature type="transmembrane region" description="Helical" evidence="6">
    <location>
        <begin position="7"/>
        <end position="23"/>
    </location>
</feature>
<dbReference type="EMBL" id="JACAOA010000001">
    <property type="protein sequence ID" value="MBA5728182.1"/>
    <property type="molecule type" value="Genomic_DNA"/>
</dbReference>
<dbReference type="RefSeq" id="WP_218929923.1">
    <property type="nucleotide sequence ID" value="NZ_JACAOA010000001.1"/>
</dbReference>
<feature type="transmembrane region" description="Helical" evidence="6">
    <location>
        <begin position="414"/>
        <end position="436"/>
    </location>
</feature>
<feature type="transmembrane region" description="Helical" evidence="6">
    <location>
        <begin position="383"/>
        <end position="402"/>
    </location>
</feature>
<feature type="domain" description="Citrate transporter-like" evidence="7">
    <location>
        <begin position="14"/>
        <end position="382"/>
    </location>
</feature>